<protein>
    <submittedName>
        <fullName evidence="1">Uncharacterized protein</fullName>
    </submittedName>
</protein>
<evidence type="ECO:0000313" key="1">
    <source>
        <dbReference type="EMBL" id="AFC24791.1"/>
    </source>
</evidence>
<dbReference type="KEGG" id="sgn:SGRA_2060"/>
<sequence>MLLQVFKALVLIHDNRVWVLQNLMLWGLRLAALLGVTLRGSQVCSALQPPRAALVWPYGPPLHITRPAALTGLYTPKEKAPKPMLA</sequence>
<dbReference type="Proteomes" id="UP000007519">
    <property type="component" value="Chromosome"/>
</dbReference>
<accession>H6L2N4</accession>
<keyword evidence="2" id="KW-1185">Reference proteome</keyword>
<dbReference type="AlphaFoldDB" id="H6L2N4"/>
<gene>
    <name evidence="1" type="ordered locus">SGRA_2060</name>
</gene>
<name>H6L2N4_SAPGL</name>
<reference evidence="1 2" key="1">
    <citation type="journal article" date="2012" name="Stand. Genomic Sci.">
        <title>Complete genome sequencing and analysis of Saprospira grandis str. Lewin, a predatory marine bacterium.</title>
        <authorList>
            <person name="Saw J.H."/>
            <person name="Yuryev A."/>
            <person name="Kanbe M."/>
            <person name="Hou S."/>
            <person name="Young A.G."/>
            <person name="Aizawa S."/>
            <person name="Alam M."/>
        </authorList>
    </citation>
    <scope>NUCLEOTIDE SEQUENCE [LARGE SCALE GENOMIC DNA]</scope>
    <source>
        <strain evidence="1 2">Lewin</strain>
    </source>
</reference>
<organism evidence="1 2">
    <name type="scientific">Saprospira grandis (strain Lewin)</name>
    <dbReference type="NCBI Taxonomy" id="984262"/>
    <lineage>
        <taxon>Bacteria</taxon>
        <taxon>Pseudomonadati</taxon>
        <taxon>Bacteroidota</taxon>
        <taxon>Saprospiria</taxon>
        <taxon>Saprospirales</taxon>
        <taxon>Saprospiraceae</taxon>
        <taxon>Saprospira</taxon>
    </lineage>
</organism>
<dbReference type="HOGENOM" id="CLU_2496118_0_0_10"/>
<evidence type="ECO:0000313" key="2">
    <source>
        <dbReference type="Proteomes" id="UP000007519"/>
    </source>
</evidence>
<proteinExistence type="predicted"/>
<dbReference type="EMBL" id="CP002831">
    <property type="protein sequence ID" value="AFC24791.1"/>
    <property type="molecule type" value="Genomic_DNA"/>
</dbReference>